<keyword evidence="2" id="KW-1185">Reference proteome</keyword>
<comment type="caution">
    <text evidence="1">The sequence shown here is derived from an EMBL/GenBank/DDBJ whole genome shotgun (WGS) entry which is preliminary data.</text>
</comment>
<dbReference type="STRING" id="266749.SAMN05421876_10684"/>
<proteinExistence type="predicted"/>
<evidence type="ECO:0000313" key="2">
    <source>
        <dbReference type="Proteomes" id="UP000031473"/>
    </source>
</evidence>
<organism evidence="1 2">
    <name type="scientific">Kaistella jeonii</name>
    <dbReference type="NCBI Taxonomy" id="266749"/>
    <lineage>
        <taxon>Bacteria</taxon>
        <taxon>Pseudomonadati</taxon>
        <taxon>Bacteroidota</taxon>
        <taxon>Flavobacteriia</taxon>
        <taxon>Flavobacteriales</taxon>
        <taxon>Weeksellaceae</taxon>
        <taxon>Chryseobacterium group</taxon>
        <taxon>Kaistella</taxon>
    </lineage>
</organism>
<accession>A0A0C1F658</accession>
<protein>
    <submittedName>
        <fullName evidence="1">Uncharacterized protein</fullName>
    </submittedName>
</protein>
<reference evidence="1 2" key="1">
    <citation type="submission" date="2014-10" db="EMBL/GenBank/DDBJ databases">
        <title>Kaistella jeonii genome.</title>
        <authorList>
            <person name="Clayton J.T."/>
            <person name="Newman J.D."/>
        </authorList>
    </citation>
    <scope>NUCLEOTIDE SEQUENCE [LARGE SCALE GENOMIC DNA]</scope>
    <source>
        <strain evidence="1 2">DSM 17048</strain>
    </source>
</reference>
<evidence type="ECO:0000313" key="1">
    <source>
        <dbReference type="EMBL" id="KIA88647.1"/>
    </source>
</evidence>
<sequence length="78" mass="9198">MEIIQIKASSFFELLKMKDTSMWEIFAQMLGEKEKEIVFLDDEEKILFNYILPNNLAQLNGDREKFSKEYSDKLSGLN</sequence>
<dbReference type="RefSeq" id="WP_039352320.1">
    <property type="nucleotide sequence ID" value="NZ_FOLA01000006.1"/>
</dbReference>
<dbReference type="EMBL" id="JSYL01000006">
    <property type="protein sequence ID" value="KIA88647.1"/>
    <property type="molecule type" value="Genomic_DNA"/>
</dbReference>
<dbReference type="AlphaFoldDB" id="A0A0C1F658"/>
<dbReference type="Proteomes" id="UP000031473">
    <property type="component" value="Unassembled WGS sequence"/>
</dbReference>
<name>A0A0C1F658_9FLAO</name>
<gene>
    <name evidence="1" type="ORF">OA86_09720</name>
</gene>
<dbReference type="OrthoDB" id="1269892at2"/>